<reference evidence="1 2" key="1">
    <citation type="journal article" date="2025" name="Anaerobe">
        <title>Description of Anaerococcus kampingiae sp. nov., Anaerococcus groningensis sp. nov., Anaerococcus martiniensis sp. nov., and Anaerococcus cruorum sp. nov., isolated from human clinical specimens.</title>
        <authorList>
            <person name="Boiten K.E."/>
            <person name="Meijer J."/>
            <person name="van Wezel E.M."/>
            <person name="Veloo A.C.M."/>
        </authorList>
    </citation>
    <scope>NUCLEOTIDE SEQUENCE [LARGE SCALE GENOMIC DNA]</scope>
    <source>
        <strain evidence="1 2">ENR0874</strain>
    </source>
</reference>
<name>A0ABW9MCC7_9FIRM</name>
<protein>
    <submittedName>
        <fullName evidence="1">Uncharacterized protein</fullName>
    </submittedName>
</protein>
<sequence length="62" mass="7002">ELQLFGGTITCGTFPWLSPFGEVISLMTIIHYEMPLRRKIVNNNIILDNKEGFLGAKPLKLI</sequence>
<proteinExistence type="predicted"/>
<dbReference type="Proteomes" id="UP001637994">
    <property type="component" value="Unassembled WGS sequence"/>
</dbReference>
<organism evidence="1 2">
    <name type="scientific">Anaerococcus kampingae</name>
    <dbReference type="NCBI Taxonomy" id="3115614"/>
    <lineage>
        <taxon>Bacteria</taxon>
        <taxon>Bacillati</taxon>
        <taxon>Bacillota</taxon>
        <taxon>Tissierellia</taxon>
        <taxon>Tissierellales</taxon>
        <taxon>Peptoniphilaceae</taxon>
        <taxon>Anaerococcus</taxon>
    </lineage>
</organism>
<keyword evidence="2" id="KW-1185">Reference proteome</keyword>
<evidence type="ECO:0000313" key="2">
    <source>
        <dbReference type="Proteomes" id="UP001637994"/>
    </source>
</evidence>
<evidence type="ECO:0000313" key="1">
    <source>
        <dbReference type="EMBL" id="MFO3666820.1"/>
    </source>
</evidence>
<accession>A0ABW9MCC7</accession>
<dbReference type="RefSeq" id="WP_410035384.1">
    <property type="nucleotide sequence ID" value="NZ_JBGMEF010000017.1"/>
</dbReference>
<comment type="caution">
    <text evidence="1">The sequence shown here is derived from an EMBL/GenBank/DDBJ whole genome shotgun (WGS) entry which is preliminary data.</text>
</comment>
<feature type="non-terminal residue" evidence="1">
    <location>
        <position position="1"/>
    </location>
</feature>
<gene>
    <name evidence="1" type="ORF">ACCQ42_03440</name>
</gene>
<dbReference type="EMBL" id="JBGMEF010000017">
    <property type="protein sequence ID" value="MFO3666820.1"/>
    <property type="molecule type" value="Genomic_DNA"/>
</dbReference>